<organism evidence="2 3">
    <name type="scientific">Flavobacterium arundinis</name>
    <dbReference type="NCBI Taxonomy" id="3139143"/>
    <lineage>
        <taxon>Bacteria</taxon>
        <taxon>Pseudomonadati</taxon>
        <taxon>Bacteroidota</taxon>
        <taxon>Flavobacteriia</taxon>
        <taxon>Flavobacteriales</taxon>
        <taxon>Flavobacteriaceae</taxon>
        <taxon>Flavobacterium</taxon>
    </lineage>
</organism>
<dbReference type="Proteomes" id="UP001464555">
    <property type="component" value="Unassembled WGS sequence"/>
</dbReference>
<sequence>MHSISDILNIILESIFIGFGIVIPIFVLAMRTSNLKAIAFKELFILTAVQTVRIAGILYFVLWLVHSWEQYNDPVVTGGMPFKDKLFGPFWLVYLFSPLMKFFLSQLFWIKKLYFKKAALITFALLLVILPSQRVLVFVASLNSKDYLPSAWSLSTSDMLIEIALNIVVFIFIVIPILLGSGKLKKILEK</sequence>
<proteinExistence type="predicted"/>
<dbReference type="RefSeq" id="WP_341697222.1">
    <property type="nucleotide sequence ID" value="NZ_JBBYHR010000005.1"/>
</dbReference>
<evidence type="ECO:0000313" key="3">
    <source>
        <dbReference type="Proteomes" id="UP001464555"/>
    </source>
</evidence>
<feature type="transmembrane region" description="Helical" evidence="1">
    <location>
        <begin position="160"/>
        <end position="180"/>
    </location>
</feature>
<keyword evidence="1" id="KW-0812">Transmembrane</keyword>
<comment type="caution">
    <text evidence="2">The sequence shown here is derived from an EMBL/GenBank/DDBJ whole genome shotgun (WGS) entry which is preliminary data.</text>
</comment>
<reference evidence="2 3" key="1">
    <citation type="submission" date="2024-04" db="EMBL/GenBank/DDBJ databases">
        <title>Flavobacterium sp. DGU11 16S ribosomal RNA gene Genome sequencing and assembly.</title>
        <authorList>
            <person name="Park S."/>
        </authorList>
    </citation>
    <scope>NUCLEOTIDE SEQUENCE [LARGE SCALE GENOMIC DNA]</scope>
    <source>
        <strain evidence="2 3">DGU11</strain>
    </source>
</reference>
<evidence type="ECO:0000256" key="1">
    <source>
        <dbReference type="SAM" id="Phobius"/>
    </source>
</evidence>
<keyword evidence="1" id="KW-0472">Membrane</keyword>
<gene>
    <name evidence="2" type="ORF">AAEO56_11595</name>
</gene>
<keyword evidence="1" id="KW-1133">Transmembrane helix</keyword>
<feature type="transmembrane region" description="Helical" evidence="1">
    <location>
        <begin position="6"/>
        <end position="31"/>
    </location>
</feature>
<dbReference type="EMBL" id="JBBYHR010000005">
    <property type="protein sequence ID" value="MEL1244909.1"/>
    <property type="molecule type" value="Genomic_DNA"/>
</dbReference>
<protein>
    <submittedName>
        <fullName evidence="2">Uncharacterized protein</fullName>
    </submittedName>
</protein>
<feature type="transmembrane region" description="Helical" evidence="1">
    <location>
        <begin position="120"/>
        <end position="140"/>
    </location>
</feature>
<keyword evidence="3" id="KW-1185">Reference proteome</keyword>
<evidence type="ECO:0000313" key="2">
    <source>
        <dbReference type="EMBL" id="MEL1244909.1"/>
    </source>
</evidence>
<accession>A0ABU9HXL1</accession>
<feature type="transmembrane region" description="Helical" evidence="1">
    <location>
        <begin position="43"/>
        <end position="66"/>
    </location>
</feature>
<feature type="transmembrane region" description="Helical" evidence="1">
    <location>
        <begin position="86"/>
        <end position="108"/>
    </location>
</feature>
<name>A0ABU9HXL1_9FLAO</name>